<dbReference type="GO" id="GO:0000287">
    <property type="term" value="F:magnesium ion binding"/>
    <property type="evidence" value="ECO:0007669"/>
    <property type="project" value="InterPro"/>
</dbReference>
<evidence type="ECO:0000256" key="1">
    <source>
        <dbReference type="ARBA" id="ARBA00022679"/>
    </source>
</evidence>
<feature type="domain" description="4'-phosphopantetheinyl transferase" evidence="2">
    <location>
        <begin position="74"/>
        <end position="138"/>
    </location>
</feature>
<organism evidence="3 4">
    <name type="scientific">Janibacter indicus</name>
    <dbReference type="NCBI Taxonomy" id="857417"/>
    <lineage>
        <taxon>Bacteria</taxon>
        <taxon>Bacillati</taxon>
        <taxon>Actinomycetota</taxon>
        <taxon>Actinomycetes</taxon>
        <taxon>Micrococcales</taxon>
        <taxon>Intrasporangiaceae</taxon>
        <taxon>Janibacter</taxon>
    </lineage>
</organism>
<dbReference type="KEGG" id="jte:ASJ30_03780"/>
<dbReference type="GO" id="GO:0008897">
    <property type="term" value="F:holo-[acyl-carrier-protein] synthase activity"/>
    <property type="evidence" value="ECO:0007669"/>
    <property type="project" value="InterPro"/>
</dbReference>
<dbReference type="InterPro" id="IPR037143">
    <property type="entry name" value="4-PPantetheinyl_Trfase_dom_sf"/>
</dbReference>
<evidence type="ECO:0000259" key="2">
    <source>
        <dbReference type="Pfam" id="PF01648"/>
    </source>
</evidence>
<sequence>MDVAWHTGMSGDGGLRAHLLRSCGSDVDLGRHCPACGSDRHGRPWARLPDGSRPHVSLARCGDVVVTAVDPLRPVGVDVEEIAAVDARWDPDLVLHPGERADSPAERAAMWCRKEAILKALGTGLRTPMSRVQCADWPVVDLVAPPGLAAAAVVLPPTAGQSGSGGSSTV</sequence>
<name>A0A1L3MEI1_9MICO</name>
<dbReference type="Gene3D" id="3.90.470.20">
    <property type="entry name" value="4'-phosphopantetheinyl transferase domain"/>
    <property type="match status" value="1"/>
</dbReference>
<dbReference type="InterPro" id="IPR008278">
    <property type="entry name" value="4-PPantetheinyl_Trfase_dom"/>
</dbReference>
<proteinExistence type="predicted"/>
<dbReference type="Pfam" id="PF01648">
    <property type="entry name" value="ACPS"/>
    <property type="match status" value="1"/>
</dbReference>
<dbReference type="RefSeq" id="WP_072623925.1">
    <property type="nucleotide sequence ID" value="NZ_CP013290.1"/>
</dbReference>
<reference evidence="3 4" key="1">
    <citation type="submission" date="2015-11" db="EMBL/GenBank/DDBJ databases">
        <authorList>
            <person name="Zhang Y."/>
            <person name="Guo Z."/>
        </authorList>
    </citation>
    <scope>NUCLEOTIDE SEQUENCE [LARGE SCALE GENOMIC DNA]</scope>
    <source>
        <strain evidence="3 4">YFY001</strain>
    </source>
</reference>
<gene>
    <name evidence="3" type="ORF">ASJ30_03780</name>
</gene>
<dbReference type="Proteomes" id="UP000182938">
    <property type="component" value="Chromosome"/>
</dbReference>
<dbReference type="AlphaFoldDB" id="A0A1L3MEI1"/>
<keyword evidence="1" id="KW-0808">Transferase</keyword>
<accession>A0A1L3MEI1</accession>
<evidence type="ECO:0000313" key="3">
    <source>
        <dbReference type="EMBL" id="APH00761.1"/>
    </source>
</evidence>
<protein>
    <recommendedName>
        <fullName evidence="2">4'-phosphopantetheinyl transferase domain-containing protein</fullName>
    </recommendedName>
</protein>
<evidence type="ECO:0000313" key="4">
    <source>
        <dbReference type="Proteomes" id="UP000182938"/>
    </source>
</evidence>
<dbReference type="EMBL" id="CP013290">
    <property type="protein sequence ID" value="APH00761.1"/>
    <property type="molecule type" value="Genomic_DNA"/>
</dbReference>
<keyword evidence="4" id="KW-1185">Reference proteome</keyword>
<dbReference type="SUPFAM" id="SSF56214">
    <property type="entry name" value="4'-phosphopantetheinyl transferase"/>
    <property type="match status" value="1"/>
</dbReference>